<dbReference type="Pfam" id="PF02719">
    <property type="entry name" value="Polysacc_synt_2"/>
    <property type="match status" value="1"/>
</dbReference>
<dbReference type="CDD" id="cd05237">
    <property type="entry name" value="UDP_invert_4-6DH_SDR_e"/>
    <property type="match status" value="1"/>
</dbReference>
<feature type="domain" description="Polysaccharide biosynthesis protein CapD-like" evidence="3">
    <location>
        <begin position="260"/>
        <end position="553"/>
    </location>
</feature>
<keyword evidence="2" id="KW-0472">Membrane</keyword>
<dbReference type="PANTHER" id="PTHR43318:SF1">
    <property type="entry name" value="POLYSACCHARIDE BIOSYNTHESIS PROTEIN EPSC-RELATED"/>
    <property type="match status" value="1"/>
</dbReference>
<evidence type="ECO:0000256" key="2">
    <source>
        <dbReference type="SAM" id="Phobius"/>
    </source>
</evidence>
<sequence length="641" mass="70681">MVFILAAMWSAVAVRYGTAEFPVGATEIFCGIFTVIVSAVIFLRLGLYRAVIRFMGQQAIWAVITAVTYSSLVLAAALFFTQADVPRAMPFIYWGIALLLIGGSRLTVRAYYQAKLRSLSCNVIIYGAGQSGRQLLTALHQGDQYRAVVFVDDDARLQRSVINGLQVARPEDLRRLIGEHNITQVLLAIPAASPERRREIINSLVGLPVHVRTIPRITELVTGRASVNQIQDIELDDLLGRDLVPPHPELIDRCITSKIVMVTGAGGSIGSELCRQILMSGPRELLLFDNSEYALYRIERELRELRLTLDVDVEIVALLGSVQDQRRLEAVFRTFSVQTVYHAAAYKHVPMVEYNVAEGVANNVFGTWYAAEAARKVGVETFVLVSTDKAVRPTNIMGASKRFAEMVLQGLAQQAPRTRFCMVRFGNVLGSSGSVVPLFREQIKRGGPVTVTHPEVSRYFMSIQEAAQLVLQAGAMGTGGDLFVLNMGEPVRIIDLARRMIRLSGYETQLDSYVPDAVQIEFTGLRPGEKLHEELLLGGNVAGTGHPMIMRAEEECLSYTRIHGLLTELIRFCDTMDCDGITSVLHAAVSGFGNHEVRYDHVWLRQGKGRLGLLSGTKPKSKPGPAVVARSNVQELFPDKS</sequence>
<comment type="similarity">
    <text evidence="1">Belongs to the polysaccharide synthase family.</text>
</comment>
<keyword evidence="5" id="KW-1185">Reference proteome</keyword>
<feature type="transmembrane region" description="Helical" evidence="2">
    <location>
        <begin position="59"/>
        <end position="79"/>
    </location>
</feature>
<accession>A0A2N5Y103</accession>
<dbReference type="PANTHER" id="PTHR43318">
    <property type="entry name" value="UDP-N-ACETYLGLUCOSAMINE 4,6-DEHYDRATASE"/>
    <property type="match status" value="1"/>
</dbReference>
<comment type="caution">
    <text evidence="4">The sequence shown here is derived from an EMBL/GenBank/DDBJ whole genome shotgun (WGS) entry which is preliminary data.</text>
</comment>
<feature type="transmembrane region" description="Helical" evidence="2">
    <location>
        <begin position="91"/>
        <end position="108"/>
    </location>
</feature>
<dbReference type="SUPFAM" id="SSF53335">
    <property type="entry name" value="S-adenosyl-L-methionine-dependent methyltransferases"/>
    <property type="match status" value="1"/>
</dbReference>
<dbReference type="InterPro" id="IPR003869">
    <property type="entry name" value="Polysac_CapD-like"/>
</dbReference>
<evidence type="ECO:0000313" key="4">
    <source>
        <dbReference type="EMBL" id="PLW82075.1"/>
    </source>
</evidence>
<dbReference type="Gene3D" id="3.40.50.720">
    <property type="entry name" value="NAD(P)-binding Rossmann-like Domain"/>
    <property type="match status" value="2"/>
</dbReference>
<feature type="transmembrane region" description="Helical" evidence="2">
    <location>
        <begin position="23"/>
        <end position="47"/>
    </location>
</feature>
<keyword evidence="2" id="KW-1133">Transmembrane helix</keyword>
<dbReference type="InterPro" id="IPR051203">
    <property type="entry name" value="Polysaccharide_Synthase-Rel"/>
</dbReference>
<reference evidence="5" key="1">
    <citation type="submission" date="2017-11" db="EMBL/GenBank/DDBJ databases">
        <title>The draft genome sequence of Chromatocurvus sp. F02.</title>
        <authorList>
            <person name="Du Z.-J."/>
            <person name="Chang Y.-Q."/>
        </authorList>
    </citation>
    <scope>NUCLEOTIDE SEQUENCE [LARGE SCALE GENOMIC DNA]</scope>
    <source>
        <strain evidence="5">F02</strain>
    </source>
</reference>
<dbReference type="Pfam" id="PF13727">
    <property type="entry name" value="CoA_binding_3"/>
    <property type="match status" value="1"/>
</dbReference>
<evidence type="ECO:0000256" key="1">
    <source>
        <dbReference type="ARBA" id="ARBA00007430"/>
    </source>
</evidence>
<proteinExistence type="inferred from homology"/>
<dbReference type="Proteomes" id="UP000234845">
    <property type="component" value="Unassembled WGS sequence"/>
</dbReference>
<dbReference type="InterPro" id="IPR029063">
    <property type="entry name" value="SAM-dependent_MTases_sf"/>
</dbReference>
<evidence type="ECO:0000313" key="5">
    <source>
        <dbReference type="Proteomes" id="UP000234845"/>
    </source>
</evidence>
<name>A0A2N5Y103_9GAMM</name>
<protein>
    <submittedName>
        <fullName evidence="4">Nucleoside-diphosphate sugar epimerase</fullName>
    </submittedName>
</protein>
<dbReference type="InterPro" id="IPR036291">
    <property type="entry name" value="NAD(P)-bd_dom_sf"/>
</dbReference>
<dbReference type="AlphaFoldDB" id="A0A2N5Y103"/>
<organism evidence="4 5">
    <name type="scientific">Kineobactrum sediminis</name>
    <dbReference type="NCBI Taxonomy" id="1905677"/>
    <lineage>
        <taxon>Bacteria</taxon>
        <taxon>Pseudomonadati</taxon>
        <taxon>Pseudomonadota</taxon>
        <taxon>Gammaproteobacteria</taxon>
        <taxon>Cellvibrionales</taxon>
        <taxon>Halieaceae</taxon>
        <taxon>Kineobactrum</taxon>
    </lineage>
</organism>
<evidence type="ECO:0000259" key="3">
    <source>
        <dbReference type="Pfam" id="PF02719"/>
    </source>
</evidence>
<gene>
    <name evidence="4" type="ORF">CWI75_12905</name>
</gene>
<dbReference type="OrthoDB" id="9803111at2"/>
<keyword evidence="2" id="KW-0812">Transmembrane</keyword>
<dbReference type="EMBL" id="PKLZ01000009">
    <property type="protein sequence ID" value="PLW82075.1"/>
    <property type="molecule type" value="Genomic_DNA"/>
</dbReference>
<dbReference type="SUPFAM" id="SSF51735">
    <property type="entry name" value="NAD(P)-binding Rossmann-fold domains"/>
    <property type="match status" value="1"/>
</dbReference>